<dbReference type="InterPro" id="IPR036962">
    <property type="entry name" value="Glyco_hydro_3_N_sf"/>
</dbReference>
<dbReference type="InterPro" id="IPR036881">
    <property type="entry name" value="Glyco_hydro_3_C_sf"/>
</dbReference>
<keyword evidence="7" id="KW-1185">Reference proteome</keyword>
<evidence type="ECO:0000259" key="5">
    <source>
        <dbReference type="SMART" id="SM01217"/>
    </source>
</evidence>
<comment type="similarity">
    <text evidence="1">Belongs to the glycosyl hydrolase 3 family.</text>
</comment>
<accession>A0ABX1AR66</accession>
<keyword evidence="3 6" id="KW-0378">Hydrolase</keyword>
<reference evidence="6 7" key="1">
    <citation type="submission" date="2020-03" db="EMBL/GenBank/DDBJ databases">
        <title>Draft genome of Streptomyces sp. ventii, isolated from the Axial Seamount in the Pacific Ocean, and resequencing of the two type strains Streptomyces lonarensis strain NCL 716 and Streptomyces bohaiensis strain 11A07.</title>
        <authorList>
            <person name="Loughran R.M."/>
            <person name="Pfannmuller K.M."/>
            <person name="Wasson B.J."/>
            <person name="Deadmond M.C."/>
            <person name="Paddock B.E."/>
            <person name="Koyack M.J."/>
            <person name="Gallegos D.A."/>
            <person name="Mitchell E.A."/>
            <person name="Ushijima B."/>
            <person name="Saw J.H."/>
            <person name="Mcphail K.L."/>
            <person name="Videau P."/>
        </authorList>
    </citation>
    <scope>NUCLEOTIDE SEQUENCE [LARGE SCALE GENOMIC DNA]</scope>
    <source>
        <strain evidence="7">5675061</strain>
    </source>
</reference>
<dbReference type="InterPro" id="IPR002772">
    <property type="entry name" value="Glyco_hydro_3_C"/>
</dbReference>
<evidence type="ECO:0000256" key="3">
    <source>
        <dbReference type="ARBA" id="ARBA00022801"/>
    </source>
</evidence>
<dbReference type="PRINTS" id="PR00133">
    <property type="entry name" value="GLHYDRLASE3"/>
</dbReference>
<name>A0ABX1AR66_9ACTN</name>
<evidence type="ECO:0000256" key="4">
    <source>
        <dbReference type="SAM" id="MobiDB-lite"/>
    </source>
</evidence>
<dbReference type="PANTHER" id="PTHR42721:SF3">
    <property type="entry name" value="BETA-D-XYLOSIDASE 5-RELATED"/>
    <property type="match status" value="1"/>
</dbReference>
<sequence length="1088" mass="114773">MTDHRAPGAADAPGTPATGHNTPEADGHIAPGTPDTVRPTAAERVEELLDRLTTEERVALLHQYAPAVERVGLAAFRTGQEALHGVAWAGTATVLPQAVGLGATWDAELLRRAGEMVGNEIRAKRRGNPGVGLNVWSPTVNLLRHPLWGRGEEGYSEDPAHTAALATAYTRGLRGDHPEVWRTAPVLKHWLAHNNETRRDTTSSSVRPRVLHEYDLRAFRRPVRAGAVAGVMPAYNLVNGRPNHLSPLLATELRRWTDLPLVVCSDAGAPSNLVDSEHYFATHAEATAAALRAGVDSFTDHGDDPATMTARLHQALDLGLIDQADIDTAARRLLHLRLMLGEFDPETDPYATTGAVNRPAHRALAREAAEKAVVLLRNDGLLPLTEARQIAVVGPLADSCRLDWYSGTPPYAITPLDGIRARYGSAAVRHHDGNDRIRLRTATGGLHVPDPTGAADGTGPAGPGDAAAAPEPAAQALRTETQPVVEGTADEATELVVDDWGDGVLTLRLPGGPYLAAGEDGVLRAASREPGGWIVRETFRLLPVPGETVRDGHEVAEPRRLLHHIASGGHLRLAPEGGGVTDADGVPLDAARATVLTVETTVDGVTAAVTEAANADTVVVVTGNDPHINGRETEDRSTLRLPDHQQRLWRGVHDVNARTVLVLCSSYPYAVPEADAELPALLWTAHGGQEAGTALARVLAGDVSPAGRLPQTWYARDTDLPDLLDYDIIGSRQTYLYSEATPLYAFGHGLSYSTFRYGTPTVTRLAPDGRSPEEDGGPKGGGADGSGSHGDGPHGDGPHGDGPHGPDDPTGGAELRIECEVTNTGGRTADEVVQFYGRAREPHLPRPKRQLLDFARVRIKAGATARVGVTVPLADLGHWDTARHRWTFSAGPYAIDVGAASDDARGTITLELPGEPPVAHQAAVRGLVAADFDEQWGTELVDLTRAYGDAVAPADPGAPGRLLFRNCDTGAATGLTARCSGRGTVTVQLLPPGEGTLSVPTDATAAVITFGASPEPPDPYRYRERSTELTEAHASAAASASAAPVAGSGALTAVGGAGGRHDVLITLDGTLRLDRLTLHLGGRPAERP</sequence>
<dbReference type="SMART" id="SM01217">
    <property type="entry name" value="Fn3_like"/>
    <property type="match status" value="1"/>
</dbReference>
<comment type="caution">
    <text evidence="6">The sequence shown here is derived from an EMBL/GenBank/DDBJ whole genome shotgun (WGS) entry which is preliminary data.</text>
</comment>
<dbReference type="Gene3D" id="2.60.120.380">
    <property type="match status" value="1"/>
</dbReference>
<feature type="region of interest" description="Disordered" evidence="4">
    <location>
        <begin position="763"/>
        <end position="813"/>
    </location>
</feature>
<dbReference type="SUPFAM" id="SSF51445">
    <property type="entry name" value="(Trans)glycosidases"/>
    <property type="match status" value="1"/>
</dbReference>
<dbReference type="EMBL" id="JAAVJB010000196">
    <property type="protein sequence ID" value="NJP68314.1"/>
    <property type="molecule type" value="Genomic_DNA"/>
</dbReference>
<feature type="compositionally biased region" description="Basic and acidic residues" evidence="4">
    <location>
        <begin position="791"/>
        <end position="807"/>
    </location>
</feature>
<keyword evidence="2" id="KW-0732">Signal</keyword>
<dbReference type="Pfam" id="PF14310">
    <property type="entry name" value="Fn3-like"/>
    <property type="match status" value="1"/>
</dbReference>
<feature type="compositionally biased region" description="Low complexity" evidence="4">
    <location>
        <begin position="449"/>
        <end position="471"/>
    </location>
</feature>
<organism evidence="6 7">
    <name type="scientific">Streptomyces spiramenti</name>
    <dbReference type="NCBI Taxonomy" id="2720606"/>
    <lineage>
        <taxon>Bacteria</taxon>
        <taxon>Bacillati</taxon>
        <taxon>Actinomycetota</taxon>
        <taxon>Actinomycetes</taxon>
        <taxon>Kitasatosporales</taxon>
        <taxon>Streptomycetaceae</taxon>
        <taxon>Streptomyces</taxon>
    </lineage>
</organism>
<dbReference type="Gene3D" id="2.60.40.10">
    <property type="entry name" value="Immunoglobulins"/>
    <property type="match status" value="1"/>
</dbReference>
<dbReference type="PANTHER" id="PTHR42721">
    <property type="entry name" value="SUGAR HYDROLASE-RELATED"/>
    <property type="match status" value="1"/>
</dbReference>
<feature type="domain" description="Fibronectin type III-like" evidence="5">
    <location>
        <begin position="831"/>
        <end position="901"/>
    </location>
</feature>
<dbReference type="InterPro" id="IPR013783">
    <property type="entry name" value="Ig-like_fold"/>
</dbReference>
<proteinExistence type="inferred from homology"/>
<dbReference type="SUPFAM" id="SSF52279">
    <property type="entry name" value="Beta-D-glucan exohydrolase, C-terminal domain"/>
    <property type="match status" value="1"/>
</dbReference>
<evidence type="ECO:0000256" key="2">
    <source>
        <dbReference type="ARBA" id="ARBA00022729"/>
    </source>
</evidence>
<dbReference type="Gene3D" id="3.20.20.300">
    <property type="entry name" value="Glycoside hydrolase, family 3, N-terminal domain"/>
    <property type="match status" value="1"/>
</dbReference>
<evidence type="ECO:0000256" key="1">
    <source>
        <dbReference type="ARBA" id="ARBA00005336"/>
    </source>
</evidence>
<gene>
    <name evidence="6" type="ORF">HCJ92_18945</name>
</gene>
<feature type="compositionally biased region" description="Low complexity" evidence="4">
    <location>
        <begin position="7"/>
        <end position="19"/>
    </location>
</feature>
<feature type="region of interest" description="Disordered" evidence="4">
    <location>
        <begin position="443"/>
        <end position="471"/>
    </location>
</feature>
<dbReference type="Gene3D" id="3.40.50.1700">
    <property type="entry name" value="Glycoside hydrolase family 3 C-terminal domain"/>
    <property type="match status" value="1"/>
</dbReference>
<dbReference type="GO" id="GO:0016787">
    <property type="term" value="F:hydrolase activity"/>
    <property type="evidence" value="ECO:0007669"/>
    <property type="project" value="UniProtKB-KW"/>
</dbReference>
<protein>
    <submittedName>
        <fullName evidence="6">Sugar hydrolase</fullName>
    </submittedName>
</protein>
<dbReference type="InterPro" id="IPR001764">
    <property type="entry name" value="Glyco_hydro_3_N"/>
</dbReference>
<dbReference type="InterPro" id="IPR017853">
    <property type="entry name" value="GH"/>
</dbReference>
<dbReference type="Pfam" id="PF01915">
    <property type="entry name" value="Glyco_hydro_3_C"/>
    <property type="match status" value="1"/>
</dbReference>
<dbReference type="InterPro" id="IPR044993">
    <property type="entry name" value="BXL"/>
</dbReference>
<feature type="compositionally biased region" description="Gly residues" evidence="4">
    <location>
        <begin position="778"/>
        <end position="790"/>
    </location>
</feature>
<dbReference type="Pfam" id="PF00933">
    <property type="entry name" value="Glyco_hydro_3"/>
    <property type="match status" value="1"/>
</dbReference>
<evidence type="ECO:0000313" key="6">
    <source>
        <dbReference type="EMBL" id="NJP68314.1"/>
    </source>
</evidence>
<evidence type="ECO:0000313" key="7">
    <source>
        <dbReference type="Proteomes" id="UP000746503"/>
    </source>
</evidence>
<feature type="region of interest" description="Disordered" evidence="4">
    <location>
        <begin position="1"/>
        <end position="37"/>
    </location>
</feature>
<dbReference type="InterPro" id="IPR026891">
    <property type="entry name" value="Fn3-like"/>
</dbReference>
<dbReference type="Proteomes" id="UP000746503">
    <property type="component" value="Unassembled WGS sequence"/>
</dbReference>